<feature type="region of interest" description="Disordered" evidence="1">
    <location>
        <begin position="551"/>
        <end position="675"/>
    </location>
</feature>
<dbReference type="Proteomes" id="UP000221080">
    <property type="component" value="Chromosome 1"/>
</dbReference>
<accession>A0A2D0R5N2</accession>
<organism evidence="2 3">
    <name type="scientific">Ictalurus punctatus</name>
    <name type="common">Channel catfish</name>
    <name type="synonym">Silurus punctatus</name>
    <dbReference type="NCBI Taxonomy" id="7998"/>
    <lineage>
        <taxon>Eukaryota</taxon>
        <taxon>Metazoa</taxon>
        <taxon>Chordata</taxon>
        <taxon>Craniata</taxon>
        <taxon>Vertebrata</taxon>
        <taxon>Euteleostomi</taxon>
        <taxon>Actinopterygii</taxon>
        <taxon>Neopterygii</taxon>
        <taxon>Teleostei</taxon>
        <taxon>Ostariophysi</taxon>
        <taxon>Siluriformes</taxon>
        <taxon>Ictaluridae</taxon>
        <taxon>Ictalurus</taxon>
    </lineage>
</organism>
<protein>
    <submittedName>
        <fullName evidence="3">Uncharacterized protein LOC108266484 isoform X1</fullName>
    </submittedName>
</protein>
<evidence type="ECO:0000256" key="1">
    <source>
        <dbReference type="SAM" id="MobiDB-lite"/>
    </source>
</evidence>
<dbReference type="RefSeq" id="XP_017325361.1">
    <property type="nucleotide sequence ID" value="XM_017469872.3"/>
</dbReference>
<feature type="compositionally biased region" description="Low complexity" evidence="1">
    <location>
        <begin position="97"/>
        <end position="112"/>
    </location>
</feature>
<evidence type="ECO:0000313" key="3">
    <source>
        <dbReference type="RefSeq" id="XP_017325361.1"/>
    </source>
</evidence>
<reference evidence="3" key="2">
    <citation type="submission" date="2025-08" db="UniProtKB">
        <authorList>
            <consortium name="RefSeq"/>
        </authorList>
    </citation>
    <scope>IDENTIFICATION</scope>
    <source>
        <tissue evidence="3">Blood</tissue>
    </source>
</reference>
<evidence type="ECO:0000313" key="2">
    <source>
        <dbReference type="Proteomes" id="UP000221080"/>
    </source>
</evidence>
<feature type="region of interest" description="Disordered" evidence="1">
    <location>
        <begin position="95"/>
        <end position="116"/>
    </location>
</feature>
<feature type="compositionally biased region" description="Low complexity" evidence="1">
    <location>
        <begin position="184"/>
        <end position="195"/>
    </location>
</feature>
<name>A0A2D0R5N2_ICTPU</name>
<proteinExistence type="predicted"/>
<dbReference type="AlphaFoldDB" id="A0A2D0R5N2"/>
<dbReference type="KEGG" id="ipu:108266484"/>
<feature type="compositionally biased region" description="Basic and acidic residues" evidence="1">
    <location>
        <begin position="611"/>
        <end position="631"/>
    </location>
</feature>
<feature type="compositionally biased region" description="Polar residues" evidence="1">
    <location>
        <begin position="557"/>
        <end position="574"/>
    </location>
</feature>
<feature type="region of interest" description="Disordered" evidence="1">
    <location>
        <begin position="413"/>
        <end position="437"/>
    </location>
</feature>
<keyword evidence="2" id="KW-1185">Reference proteome</keyword>
<reference evidence="2" key="1">
    <citation type="journal article" date="2016" name="Nat. Commun.">
        <title>The channel catfish genome sequence provides insights into the evolution of scale formation in teleosts.</title>
        <authorList>
            <person name="Liu Z."/>
            <person name="Liu S."/>
            <person name="Yao J."/>
            <person name="Bao L."/>
            <person name="Zhang J."/>
            <person name="Li Y."/>
            <person name="Jiang C."/>
            <person name="Sun L."/>
            <person name="Wang R."/>
            <person name="Zhang Y."/>
            <person name="Zhou T."/>
            <person name="Zeng Q."/>
            <person name="Fu Q."/>
            <person name="Gao S."/>
            <person name="Li N."/>
            <person name="Koren S."/>
            <person name="Jiang Y."/>
            <person name="Zimin A."/>
            <person name="Xu P."/>
            <person name="Phillippy A.M."/>
            <person name="Geng X."/>
            <person name="Song L."/>
            <person name="Sun F."/>
            <person name="Li C."/>
            <person name="Wang X."/>
            <person name="Chen A."/>
            <person name="Jin Y."/>
            <person name="Yuan Z."/>
            <person name="Yang Y."/>
            <person name="Tan S."/>
            <person name="Peatman E."/>
            <person name="Lu J."/>
            <person name="Qin Z."/>
            <person name="Dunham R."/>
            <person name="Li Z."/>
            <person name="Sonstegard T."/>
            <person name="Feng J."/>
            <person name="Danzmann R.G."/>
            <person name="Schroeder S."/>
            <person name="Scheffler B."/>
            <person name="Duke M.V."/>
            <person name="Ballard L."/>
            <person name="Kucuktas H."/>
            <person name="Kaltenboeck L."/>
            <person name="Liu H."/>
            <person name="Armbruster J."/>
            <person name="Xie Y."/>
            <person name="Kirby M.L."/>
            <person name="Tian Y."/>
            <person name="Flanagan M.E."/>
            <person name="Mu W."/>
            <person name="Waldbieser G.C."/>
        </authorList>
    </citation>
    <scope>NUCLEOTIDE SEQUENCE [LARGE SCALE GENOMIC DNA]</scope>
    <source>
        <strain evidence="2">SDA103</strain>
    </source>
</reference>
<sequence>MRRNHKETPQHQAMLGLRSSKMDRTREGVAMTFAPELSNRPTNQDFCQETARPEEVLAHGKNSMHSMAKQNIHVVSINKSRNKLVDPVKILEGKRAGAGPAAKSPGKPKLLPRMPRMDPIVHPPFRALMRKETLSETYGNPQAHGENSMCTTAKKNIRLRVANTTRKKSVKPRKTIEVFGQAGAGPAAKSPGKPKLLPRKPRMDPIGHPSFRALMRREKLSKTSGNPQVLTGTTEVKSKYLEPTIKVEPQLRTNITDAVLDCITSGSFKNQLTLRIVGEIDDILAKAVSQVHKQQHPVRFSAAGDKINNISREQQSSNNVFMPGFSDGVASMIGCALIELREDVKKTFTSQSHEFQTASPTACDSTTEIVESLFESMLDSLIPQLKPDVSTEKDPSAIDSLYSYEFDTVSDSILPSTDSDVNQSPVHEPRGGADDESSITAQDIETLDIVKERADSPRRSTKVPFSTVFDQSSGPEVKAKDEVEGILAASGSMSPLDDPLTSRVKSDSYLDASVLEVTATSSTENVDHMSRSDEVAEEGLLAKSDVELEQIMAAPSEENTPSDITSQSLHQECTSPVPSPPSSDKPTSPRGSARRRACPVKVSSLPNIFSDRGDGIFDQSHQKLESVDKRRLSLTGMEMGSSENRSGLDGPLSSSEASDVEEAAAKSAGYKAVLC</sequence>
<gene>
    <name evidence="3" type="primary">LOC108266484</name>
</gene>
<feature type="compositionally biased region" description="Polar residues" evidence="1">
    <location>
        <begin position="413"/>
        <end position="425"/>
    </location>
</feature>
<dbReference type="GeneID" id="108266484"/>
<feature type="region of interest" description="Disordered" evidence="1">
    <location>
        <begin position="183"/>
        <end position="206"/>
    </location>
</feature>